<feature type="compositionally biased region" description="Low complexity" evidence="1">
    <location>
        <begin position="52"/>
        <end position="66"/>
    </location>
</feature>
<name>A0A9W8DUR7_9FUNG</name>
<organism evidence="3 4">
    <name type="scientific">Tieghemiomyces parasiticus</name>
    <dbReference type="NCBI Taxonomy" id="78921"/>
    <lineage>
        <taxon>Eukaryota</taxon>
        <taxon>Fungi</taxon>
        <taxon>Fungi incertae sedis</taxon>
        <taxon>Zoopagomycota</taxon>
        <taxon>Kickxellomycotina</taxon>
        <taxon>Dimargaritomycetes</taxon>
        <taxon>Dimargaritales</taxon>
        <taxon>Dimargaritaceae</taxon>
        <taxon>Tieghemiomyces</taxon>
    </lineage>
</organism>
<feature type="region of interest" description="Disordered" evidence="1">
    <location>
        <begin position="34"/>
        <end position="68"/>
    </location>
</feature>
<keyword evidence="4" id="KW-1185">Reference proteome</keyword>
<evidence type="ECO:0000313" key="3">
    <source>
        <dbReference type="EMBL" id="KAJ1926796.1"/>
    </source>
</evidence>
<comment type="caution">
    <text evidence="3">The sequence shown here is derived from an EMBL/GenBank/DDBJ whole genome shotgun (WGS) entry which is preliminary data.</text>
</comment>
<protein>
    <submittedName>
        <fullName evidence="3">Uncharacterized protein</fullName>
    </submittedName>
</protein>
<feature type="chain" id="PRO_5040808103" evidence="2">
    <location>
        <begin position="25"/>
        <end position="118"/>
    </location>
</feature>
<dbReference type="AlphaFoldDB" id="A0A9W8DUR7"/>
<sequence>MVRYTHFIALTALAVTLPALLVTGQSLPNIDEAGIESEVGSNPGPATDVPNAAAADGGAAQAESAGPSTCPATFDKNAYDCVSGTLCPKGNGVCGTPPACYQTTLYNCVNNALVQIAK</sequence>
<evidence type="ECO:0000313" key="4">
    <source>
        <dbReference type="Proteomes" id="UP001150569"/>
    </source>
</evidence>
<dbReference type="Proteomes" id="UP001150569">
    <property type="component" value="Unassembled WGS sequence"/>
</dbReference>
<accession>A0A9W8DUR7</accession>
<evidence type="ECO:0000256" key="1">
    <source>
        <dbReference type="SAM" id="MobiDB-lite"/>
    </source>
</evidence>
<proteinExistence type="predicted"/>
<dbReference type="EMBL" id="JANBPT010000150">
    <property type="protein sequence ID" value="KAJ1926796.1"/>
    <property type="molecule type" value="Genomic_DNA"/>
</dbReference>
<dbReference type="OrthoDB" id="4781at2759"/>
<evidence type="ECO:0000256" key="2">
    <source>
        <dbReference type="SAM" id="SignalP"/>
    </source>
</evidence>
<reference evidence="3" key="1">
    <citation type="submission" date="2022-07" db="EMBL/GenBank/DDBJ databases">
        <title>Phylogenomic reconstructions and comparative analyses of Kickxellomycotina fungi.</title>
        <authorList>
            <person name="Reynolds N.K."/>
            <person name="Stajich J.E."/>
            <person name="Barry K."/>
            <person name="Grigoriev I.V."/>
            <person name="Crous P."/>
            <person name="Smith M.E."/>
        </authorList>
    </citation>
    <scope>NUCLEOTIDE SEQUENCE</scope>
    <source>
        <strain evidence="3">RSA 861</strain>
    </source>
</reference>
<keyword evidence="2" id="KW-0732">Signal</keyword>
<gene>
    <name evidence="3" type="ORF">IWQ60_003498</name>
</gene>
<feature type="signal peptide" evidence="2">
    <location>
        <begin position="1"/>
        <end position="24"/>
    </location>
</feature>